<keyword evidence="2" id="KW-1185">Reference proteome</keyword>
<evidence type="ECO:0000313" key="2">
    <source>
        <dbReference type="Proteomes" id="UP000694844"/>
    </source>
</evidence>
<dbReference type="OrthoDB" id="6138017at2759"/>
<evidence type="ECO:0000256" key="1">
    <source>
        <dbReference type="SAM" id="MobiDB-lite"/>
    </source>
</evidence>
<dbReference type="RefSeq" id="XP_022315023.1">
    <property type="nucleotide sequence ID" value="XM_022459315.1"/>
</dbReference>
<dbReference type="AlphaFoldDB" id="A0A8B8CGT4"/>
<proteinExistence type="predicted"/>
<feature type="region of interest" description="Disordered" evidence="1">
    <location>
        <begin position="366"/>
        <end position="388"/>
    </location>
</feature>
<gene>
    <name evidence="3" type="primary">LOC111119290</name>
</gene>
<reference evidence="3" key="1">
    <citation type="submission" date="2025-08" db="UniProtKB">
        <authorList>
            <consortium name="RefSeq"/>
        </authorList>
    </citation>
    <scope>IDENTIFICATION</scope>
    <source>
        <tissue evidence="3">Whole sample</tissue>
    </source>
</reference>
<feature type="compositionally biased region" description="Polar residues" evidence="1">
    <location>
        <begin position="31"/>
        <end position="45"/>
    </location>
</feature>
<evidence type="ECO:0000313" key="3">
    <source>
        <dbReference type="RefSeq" id="XP_022315023.1"/>
    </source>
</evidence>
<name>A0A8B8CGT4_CRAVI</name>
<sequence>MLYEHKMGPKKQNRQKQSSSQPTKRRRLMDTTPNHQSTVESSSQPTKRRRLMDTTPNHQSTVEATMVQTISAAVTDNVLGQLRKAGILPQDQANEEPRVHLTSMPAQGTSTSNHEAAGHLVEMSTSAPTANESSEIVSAYNESIQLPALLFANNNQCIQPDGTYTEYKPLGKPLFTKINGKLKEKIISNEFVDMADILDPPSDLEPFDFHLSVKHNGRVGLTSGKKRKYLTIESWTDAFSIFASVLRQSNKSNSDLPEDLAIYMDLVRSIQKDGGDWYHYDMSFRKSRQADVSISWRQVDQVLYSRALMKKLGGASVASSSFRNQSFRRFCFKFNEGKPCPTNCKYPHICSTCFKSHSKLQCWRSKDDKYGNKASSSKSSLSQTIDKK</sequence>
<accession>A0A8B8CGT4</accession>
<feature type="region of interest" description="Disordered" evidence="1">
    <location>
        <begin position="1"/>
        <end position="57"/>
    </location>
</feature>
<dbReference type="PANTHER" id="PTHR35558">
    <property type="entry name" value="SGNH_HYDRO DOMAIN-CONTAINING PROTEIN"/>
    <property type="match status" value="1"/>
</dbReference>
<dbReference type="Proteomes" id="UP000694844">
    <property type="component" value="Chromosome 2"/>
</dbReference>
<organism evidence="2 3">
    <name type="scientific">Crassostrea virginica</name>
    <name type="common">Eastern oyster</name>
    <dbReference type="NCBI Taxonomy" id="6565"/>
    <lineage>
        <taxon>Eukaryota</taxon>
        <taxon>Metazoa</taxon>
        <taxon>Spiralia</taxon>
        <taxon>Lophotrochozoa</taxon>
        <taxon>Mollusca</taxon>
        <taxon>Bivalvia</taxon>
        <taxon>Autobranchia</taxon>
        <taxon>Pteriomorphia</taxon>
        <taxon>Ostreida</taxon>
        <taxon>Ostreoidea</taxon>
        <taxon>Ostreidae</taxon>
        <taxon>Crassostrea</taxon>
    </lineage>
</organism>
<dbReference type="PANTHER" id="PTHR35558:SF1">
    <property type="entry name" value="ENDONUCLEASE_EXONUCLEASE_PHOSPHATASE DOMAIN-CONTAINING PROTEIN"/>
    <property type="match status" value="1"/>
</dbReference>
<dbReference type="GeneID" id="111119290"/>
<protein>
    <submittedName>
        <fullName evidence="3">Uncharacterized protein LOC111119290 isoform X6</fullName>
    </submittedName>
</protein>